<dbReference type="Proteomes" id="UP001623349">
    <property type="component" value="Unassembled WGS sequence"/>
</dbReference>
<organism evidence="7 8">
    <name type="scientific">Apodemus speciosus</name>
    <name type="common">Large Japanese field mouse</name>
    <dbReference type="NCBI Taxonomy" id="105296"/>
    <lineage>
        <taxon>Eukaryota</taxon>
        <taxon>Metazoa</taxon>
        <taxon>Chordata</taxon>
        <taxon>Craniata</taxon>
        <taxon>Vertebrata</taxon>
        <taxon>Euteleostomi</taxon>
        <taxon>Mammalia</taxon>
        <taxon>Eutheria</taxon>
        <taxon>Euarchontoglires</taxon>
        <taxon>Glires</taxon>
        <taxon>Rodentia</taxon>
        <taxon>Myomorpha</taxon>
        <taxon>Muroidea</taxon>
        <taxon>Muridae</taxon>
        <taxon>Murinae</taxon>
        <taxon>Apodemus</taxon>
    </lineage>
</organism>
<evidence type="ECO:0000259" key="6">
    <source>
        <dbReference type="Pfam" id="PF00079"/>
    </source>
</evidence>
<gene>
    <name evidence="7" type="ORF">APTSU1_001298100</name>
</gene>
<accession>A0ABQ0FEW2</accession>
<evidence type="ECO:0000256" key="3">
    <source>
        <dbReference type="ARBA" id="ARBA00022729"/>
    </source>
</evidence>
<evidence type="ECO:0000313" key="8">
    <source>
        <dbReference type="Proteomes" id="UP001623349"/>
    </source>
</evidence>
<dbReference type="InterPro" id="IPR036186">
    <property type="entry name" value="Serpin_sf"/>
</dbReference>
<comment type="similarity">
    <text evidence="1">Belongs to the serpin family.</text>
</comment>
<keyword evidence="5" id="KW-0325">Glycoprotein</keyword>
<dbReference type="InterPro" id="IPR023795">
    <property type="entry name" value="Serpin_CS"/>
</dbReference>
<dbReference type="InterPro" id="IPR042185">
    <property type="entry name" value="Serpin_sf_2"/>
</dbReference>
<evidence type="ECO:0000256" key="2">
    <source>
        <dbReference type="ARBA" id="ARBA00022690"/>
    </source>
</evidence>
<evidence type="ECO:0000256" key="1">
    <source>
        <dbReference type="ARBA" id="ARBA00009500"/>
    </source>
</evidence>
<keyword evidence="8" id="KW-1185">Reference proteome</keyword>
<evidence type="ECO:0000256" key="4">
    <source>
        <dbReference type="ARBA" id="ARBA00022900"/>
    </source>
</evidence>
<keyword evidence="3" id="KW-0732">Signal</keyword>
<dbReference type="PROSITE" id="PS00284">
    <property type="entry name" value="SERPIN"/>
    <property type="match status" value="1"/>
</dbReference>
<sequence length="116" mass="12820">MSANLFFPKFTISATFNLMTVMRKLGITQVFSNEADLSKVSTDGPVKLSKAVHKAVLGIETREVQDDTKIYQTVLPDVLTVVFNRSFLVIIKDETLDLPLFTGIVGHPTLHAPNDT</sequence>
<dbReference type="PANTHER" id="PTHR11461">
    <property type="entry name" value="SERINE PROTEASE INHIBITOR, SERPIN"/>
    <property type="match status" value="1"/>
</dbReference>
<dbReference type="InterPro" id="IPR000215">
    <property type="entry name" value="Serpin_fam"/>
</dbReference>
<evidence type="ECO:0000313" key="7">
    <source>
        <dbReference type="EMBL" id="GAB1297745.1"/>
    </source>
</evidence>
<dbReference type="Gene3D" id="3.30.497.10">
    <property type="entry name" value="Antithrombin, subunit I, domain 2"/>
    <property type="match status" value="1"/>
</dbReference>
<name>A0ABQ0FEW2_APOSI</name>
<dbReference type="SUPFAM" id="SSF56574">
    <property type="entry name" value="Serpins"/>
    <property type="match status" value="1"/>
</dbReference>
<dbReference type="InterPro" id="IPR023796">
    <property type="entry name" value="Serpin_dom"/>
</dbReference>
<dbReference type="Gene3D" id="2.30.39.10">
    <property type="entry name" value="Alpha-1-antitrypsin, domain 1"/>
    <property type="match status" value="1"/>
</dbReference>
<dbReference type="PANTHER" id="PTHR11461:SF165">
    <property type="entry name" value="ALPHA-1-ANTITRYPSIN"/>
    <property type="match status" value="1"/>
</dbReference>
<keyword evidence="2" id="KW-0646">Protease inhibitor</keyword>
<evidence type="ECO:0000256" key="5">
    <source>
        <dbReference type="ARBA" id="ARBA00023180"/>
    </source>
</evidence>
<protein>
    <submittedName>
        <fullName evidence="7">Alpha-1-antitrypsin 1-3</fullName>
    </submittedName>
</protein>
<dbReference type="InterPro" id="IPR042178">
    <property type="entry name" value="Serpin_sf_1"/>
</dbReference>
<reference evidence="7 8" key="1">
    <citation type="submission" date="2024-08" db="EMBL/GenBank/DDBJ databases">
        <title>The draft genome of Apodemus speciosus.</title>
        <authorList>
            <person name="Nabeshima K."/>
            <person name="Suzuki S."/>
            <person name="Onuma M."/>
        </authorList>
    </citation>
    <scope>NUCLEOTIDE SEQUENCE [LARGE SCALE GENOMIC DNA]</scope>
    <source>
        <strain evidence="7">IB14-021</strain>
    </source>
</reference>
<comment type="caution">
    <text evidence="7">The sequence shown here is derived from an EMBL/GenBank/DDBJ whole genome shotgun (WGS) entry which is preliminary data.</text>
</comment>
<keyword evidence="4" id="KW-0722">Serine protease inhibitor</keyword>
<dbReference type="Pfam" id="PF00079">
    <property type="entry name" value="Serpin"/>
    <property type="match status" value="1"/>
</dbReference>
<feature type="domain" description="Serpin" evidence="6">
    <location>
        <begin position="3"/>
        <end position="108"/>
    </location>
</feature>
<proteinExistence type="inferred from homology"/>
<dbReference type="EMBL" id="BAAFST010000012">
    <property type="protein sequence ID" value="GAB1297745.1"/>
    <property type="molecule type" value="Genomic_DNA"/>
</dbReference>